<feature type="compositionally biased region" description="Basic residues" evidence="4">
    <location>
        <begin position="188"/>
        <end position="197"/>
    </location>
</feature>
<keyword evidence="1 2" id="KW-0728">SH3 domain</keyword>
<evidence type="ECO:0000256" key="1">
    <source>
        <dbReference type="ARBA" id="ARBA00022443"/>
    </source>
</evidence>
<keyword evidence="3" id="KW-0175">Coiled coil</keyword>
<feature type="region of interest" description="Disordered" evidence="4">
    <location>
        <begin position="151"/>
        <end position="236"/>
    </location>
</feature>
<dbReference type="AlphaFoldDB" id="E4YJA6"/>
<dbReference type="Gene3D" id="1.20.1270.60">
    <property type="entry name" value="Arfaptin homology (AH) domain/BAR domain"/>
    <property type="match status" value="1"/>
</dbReference>
<evidence type="ECO:0000256" key="3">
    <source>
        <dbReference type="SAM" id="Coils"/>
    </source>
</evidence>
<dbReference type="SUPFAM" id="SSF50044">
    <property type="entry name" value="SH3-domain"/>
    <property type="match status" value="1"/>
</dbReference>
<feature type="compositionally biased region" description="Basic and acidic residues" evidence="4">
    <location>
        <begin position="177"/>
        <end position="187"/>
    </location>
</feature>
<protein>
    <recommendedName>
        <fullName evidence="5">SH3 domain-containing protein</fullName>
    </recommendedName>
</protein>
<dbReference type="InterPro" id="IPR036028">
    <property type="entry name" value="SH3-like_dom_sf"/>
</dbReference>
<feature type="compositionally biased region" description="Basic and acidic residues" evidence="4">
    <location>
        <begin position="211"/>
        <end position="227"/>
    </location>
</feature>
<accession>E4YJA6</accession>
<dbReference type="SMART" id="SM00326">
    <property type="entry name" value="SH3"/>
    <property type="match status" value="1"/>
</dbReference>
<reference evidence="6" key="1">
    <citation type="journal article" date="2010" name="Science">
        <title>Plasticity of animal genome architecture unmasked by rapid evolution of a pelagic tunicate.</title>
        <authorList>
            <person name="Denoeud F."/>
            <person name="Henriet S."/>
            <person name="Mungpakdee S."/>
            <person name="Aury J.M."/>
            <person name="Da Silva C."/>
            <person name="Brinkmann H."/>
            <person name="Mikhaleva J."/>
            <person name="Olsen L.C."/>
            <person name="Jubin C."/>
            <person name="Canestro C."/>
            <person name="Bouquet J.M."/>
            <person name="Danks G."/>
            <person name="Poulain J."/>
            <person name="Campsteijn C."/>
            <person name="Adamski M."/>
            <person name="Cross I."/>
            <person name="Yadetie F."/>
            <person name="Muffato M."/>
            <person name="Louis A."/>
            <person name="Butcher S."/>
            <person name="Tsagkogeorga G."/>
            <person name="Konrad A."/>
            <person name="Singh S."/>
            <person name="Jensen M.F."/>
            <person name="Cong E.H."/>
            <person name="Eikeseth-Otteraa H."/>
            <person name="Noel B."/>
            <person name="Anthouard V."/>
            <person name="Porcel B.M."/>
            <person name="Kachouri-Lafond R."/>
            <person name="Nishino A."/>
            <person name="Ugolini M."/>
            <person name="Chourrout P."/>
            <person name="Nishida H."/>
            <person name="Aasland R."/>
            <person name="Huzurbazar S."/>
            <person name="Westhof E."/>
            <person name="Delsuc F."/>
            <person name="Lehrach H."/>
            <person name="Reinhardt R."/>
            <person name="Weissenbach J."/>
            <person name="Roy S.W."/>
            <person name="Artiguenave F."/>
            <person name="Postlethwait J.H."/>
            <person name="Manak J.R."/>
            <person name="Thompson E.M."/>
            <person name="Jaillon O."/>
            <person name="Du Pasquier L."/>
            <person name="Boudinot P."/>
            <person name="Liberles D.A."/>
            <person name="Volff J.N."/>
            <person name="Philippe H."/>
            <person name="Lenhard B."/>
            <person name="Roest Crollius H."/>
            <person name="Wincker P."/>
            <person name="Chourrout D."/>
        </authorList>
    </citation>
    <scope>NUCLEOTIDE SEQUENCE [LARGE SCALE GENOMIC DNA]</scope>
</reference>
<evidence type="ECO:0000256" key="2">
    <source>
        <dbReference type="PROSITE-ProRule" id="PRU00192"/>
    </source>
</evidence>
<dbReference type="PROSITE" id="PS50002">
    <property type="entry name" value="SH3"/>
    <property type="match status" value="1"/>
</dbReference>
<sequence length="338" mass="38307">MKEEDNLRVIASDKEALAERARDELSRVTKEFQKFQIQVTKDTLPVLCSSQQDIYQNMTQCWKISLKEIARKLRDTNDGSKQSIATLNKEIDSIDRHWDSDLIFSQKQRPAPVIPTTSGFQEEVVTPKFSQRSIEMQNAEIMASLQNTKIDSQSISGEQSRRESSSSQFLIPAQSSDRNRKQSESREKRKKDRRTTRVKGEDIDPALRSIIDSKAKRPGRRTHDFSSKESSPSASSVVMNLPLSAELIGTRGRPEGLSAAEDERTEWDEMSIAETLGRATVLFDFTGEKSHDTISVRTGEIIDVSMRDVDGWSKIKKVENGEEGYIPTTYFKLVDGYC</sequence>
<dbReference type="SUPFAM" id="SSF103657">
    <property type="entry name" value="BAR/IMD domain-like"/>
    <property type="match status" value="1"/>
</dbReference>
<dbReference type="Gene3D" id="2.30.30.40">
    <property type="entry name" value="SH3 Domains"/>
    <property type="match status" value="1"/>
</dbReference>
<dbReference type="EMBL" id="FN654647">
    <property type="protein sequence ID" value="CBY35567.1"/>
    <property type="molecule type" value="Genomic_DNA"/>
</dbReference>
<evidence type="ECO:0000256" key="4">
    <source>
        <dbReference type="SAM" id="MobiDB-lite"/>
    </source>
</evidence>
<dbReference type="Proteomes" id="UP000011014">
    <property type="component" value="Unassembled WGS sequence"/>
</dbReference>
<organism evidence="6">
    <name type="scientific">Oikopleura dioica</name>
    <name type="common">Tunicate</name>
    <dbReference type="NCBI Taxonomy" id="34765"/>
    <lineage>
        <taxon>Eukaryota</taxon>
        <taxon>Metazoa</taxon>
        <taxon>Chordata</taxon>
        <taxon>Tunicata</taxon>
        <taxon>Appendicularia</taxon>
        <taxon>Copelata</taxon>
        <taxon>Oikopleuridae</taxon>
        <taxon>Oikopleura</taxon>
    </lineage>
</organism>
<dbReference type="InterPro" id="IPR027267">
    <property type="entry name" value="AH/BAR_dom_sf"/>
</dbReference>
<evidence type="ECO:0000313" key="6">
    <source>
        <dbReference type="EMBL" id="CBY35567.1"/>
    </source>
</evidence>
<feature type="domain" description="SH3" evidence="5">
    <location>
        <begin position="274"/>
        <end position="336"/>
    </location>
</feature>
<proteinExistence type="predicted"/>
<name>E4YJA6_OIKDI</name>
<feature type="coiled-coil region" evidence="3">
    <location>
        <begin position="11"/>
        <end position="38"/>
    </location>
</feature>
<dbReference type="InterPro" id="IPR001452">
    <property type="entry name" value="SH3_domain"/>
</dbReference>
<gene>
    <name evidence="6" type="ORF">GSOID_T00027390001</name>
</gene>
<dbReference type="Pfam" id="PF00018">
    <property type="entry name" value="SH3_1"/>
    <property type="match status" value="1"/>
</dbReference>
<evidence type="ECO:0000259" key="5">
    <source>
        <dbReference type="PROSITE" id="PS50002"/>
    </source>
</evidence>